<dbReference type="PANTHER" id="PTHR33710">
    <property type="entry name" value="BNAC02G09200D PROTEIN"/>
    <property type="match status" value="1"/>
</dbReference>
<reference evidence="2" key="1">
    <citation type="journal article" date="2013" name="Nature">
        <title>Draft genome of the wheat A-genome progenitor Triticum urartu.</title>
        <authorList>
            <person name="Ling H.Q."/>
            <person name="Zhao S."/>
            <person name="Liu D."/>
            <person name="Wang J."/>
            <person name="Sun H."/>
            <person name="Zhang C."/>
            <person name="Fan H."/>
            <person name="Li D."/>
            <person name="Dong L."/>
            <person name="Tao Y."/>
            <person name="Gao C."/>
            <person name="Wu H."/>
            <person name="Li Y."/>
            <person name="Cui Y."/>
            <person name="Guo X."/>
            <person name="Zheng S."/>
            <person name="Wang B."/>
            <person name="Yu K."/>
            <person name="Liang Q."/>
            <person name="Yang W."/>
            <person name="Lou X."/>
            <person name="Chen J."/>
            <person name="Feng M."/>
            <person name="Jian J."/>
            <person name="Zhang X."/>
            <person name="Luo G."/>
            <person name="Jiang Y."/>
            <person name="Liu J."/>
            <person name="Wang Z."/>
            <person name="Sha Y."/>
            <person name="Zhang B."/>
            <person name="Wu H."/>
            <person name="Tang D."/>
            <person name="Shen Q."/>
            <person name="Xue P."/>
            <person name="Zou S."/>
            <person name="Wang X."/>
            <person name="Liu X."/>
            <person name="Wang F."/>
            <person name="Yang Y."/>
            <person name="An X."/>
            <person name="Dong Z."/>
            <person name="Zhang K."/>
            <person name="Zhang X."/>
            <person name="Luo M.C."/>
            <person name="Dvorak J."/>
            <person name="Tong Y."/>
            <person name="Wang J."/>
            <person name="Yang H."/>
            <person name="Li Z."/>
            <person name="Wang D."/>
            <person name="Zhang A."/>
            <person name="Wang J."/>
        </authorList>
    </citation>
    <scope>NUCLEOTIDE SEQUENCE</scope>
    <source>
        <strain evidence="2">cv. G1812</strain>
    </source>
</reference>
<reference evidence="1" key="3">
    <citation type="submission" date="2022-06" db="UniProtKB">
        <authorList>
            <consortium name="EnsemblPlants"/>
        </authorList>
    </citation>
    <scope>IDENTIFICATION</scope>
</reference>
<dbReference type="Gramene" id="TuG1812G0100000647.01.T01">
    <property type="protein sequence ID" value="TuG1812G0100000647.01.T01"/>
    <property type="gene ID" value="TuG1812G0100000647.01"/>
</dbReference>
<dbReference type="PANTHER" id="PTHR33710:SF83">
    <property type="entry name" value="ENDONUCLEASE_EXONUCLEASE_PHOSPHATASE DOMAIN-CONTAINING PROTEIN"/>
    <property type="match status" value="1"/>
</dbReference>
<keyword evidence="2" id="KW-1185">Reference proteome</keyword>
<accession>A0A8R7JXL8</accession>
<dbReference type="InterPro" id="IPR036691">
    <property type="entry name" value="Endo/exonu/phosph_ase_sf"/>
</dbReference>
<dbReference type="Proteomes" id="UP000015106">
    <property type="component" value="Chromosome 1"/>
</dbReference>
<dbReference type="Gene3D" id="3.60.10.10">
    <property type="entry name" value="Endonuclease/exonuclease/phosphatase"/>
    <property type="match status" value="1"/>
</dbReference>
<sequence length="346" mass="40081">MDAFRNTLEGCGLEDLGFVGDPFTWRNNWHSLEGYTRERLDRAVANAGWRGLFPLHKIINGDPRHSDHRPIIAELNGMSDWYKHMAGPNVFRFEARWLQEEECGKVVEEAWNSAFQEGGRTVMEGLRRVGTELSRWDREVLGELKGRIRNARRDLERCRRSPLSQNHVNREHLLRYKLSRLEDQYNLYWRQRAHANWLTKGDRNTKFFQAYASERRRKNIITRLRKEDGSVVEGEEALGNYIANHYKSLFTSSGGILTNDLLSRVPTVVTPEMNARLIRPYSGEEVKKALESIGDLKAPGPNGMPAVFYKKFWELVGMKVQEEVLVLNGNPMPESWNETTIVLIPK</sequence>
<evidence type="ECO:0008006" key="3">
    <source>
        <dbReference type="Google" id="ProtNLM"/>
    </source>
</evidence>
<evidence type="ECO:0000313" key="2">
    <source>
        <dbReference type="Proteomes" id="UP000015106"/>
    </source>
</evidence>
<evidence type="ECO:0000313" key="1">
    <source>
        <dbReference type="EnsemblPlants" id="TuG1812G0100000647.01.T01"/>
    </source>
</evidence>
<dbReference type="AlphaFoldDB" id="A0A8R7JXL8"/>
<name>A0A8R7JXL8_TRIUA</name>
<organism evidence="1 2">
    <name type="scientific">Triticum urartu</name>
    <name type="common">Red wild einkorn</name>
    <name type="synonym">Crithodium urartu</name>
    <dbReference type="NCBI Taxonomy" id="4572"/>
    <lineage>
        <taxon>Eukaryota</taxon>
        <taxon>Viridiplantae</taxon>
        <taxon>Streptophyta</taxon>
        <taxon>Embryophyta</taxon>
        <taxon>Tracheophyta</taxon>
        <taxon>Spermatophyta</taxon>
        <taxon>Magnoliopsida</taxon>
        <taxon>Liliopsida</taxon>
        <taxon>Poales</taxon>
        <taxon>Poaceae</taxon>
        <taxon>BOP clade</taxon>
        <taxon>Pooideae</taxon>
        <taxon>Triticodae</taxon>
        <taxon>Triticeae</taxon>
        <taxon>Triticinae</taxon>
        <taxon>Triticum</taxon>
    </lineage>
</organism>
<dbReference type="SUPFAM" id="SSF56219">
    <property type="entry name" value="DNase I-like"/>
    <property type="match status" value="1"/>
</dbReference>
<proteinExistence type="predicted"/>
<protein>
    <recommendedName>
        <fullName evidence="3">Reverse transcriptase domain-containing protein</fullName>
    </recommendedName>
</protein>
<reference evidence="1" key="2">
    <citation type="submission" date="2018-03" db="EMBL/GenBank/DDBJ databases">
        <title>The Triticum urartu genome reveals the dynamic nature of wheat genome evolution.</title>
        <authorList>
            <person name="Ling H."/>
            <person name="Ma B."/>
            <person name="Shi X."/>
            <person name="Liu H."/>
            <person name="Dong L."/>
            <person name="Sun H."/>
            <person name="Cao Y."/>
            <person name="Gao Q."/>
            <person name="Zheng S."/>
            <person name="Li Y."/>
            <person name="Yu Y."/>
            <person name="Du H."/>
            <person name="Qi M."/>
            <person name="Li Y."/>
            <person name="Yu H."/>
            <person name="Cui Y."/>
            <person name="Wang N."/>
            <person name="Chen C."/>
            <person name="Wu H."/>
            <person name="Zhao Y."/>
            <person name="Zhang J."/>
            <person name="Li Y."/>
            <person name="Zhou W."/>
            <person name="Zhang B."/>
            <person name="Hu W."/>
            <person name="Eijk M."/>
            <person name="Tang J."/>
            <person name="Witsenboer H."/>
            <person name="Zhao S."/>
            <person name="Li Z."/>
            <person name="Zhang A."/>
            <person name="Wang D."/>
            <person name="Liang C."/>
        </authorList>
    </citation>
    <scope>NUCLEOTIDE SEQUENCE [LARGE SCALE GENOMIC DNA]</scope>
    <source>
        <strain evidence="1">cv. G1812</strain>
    </source>
</reference>
<dbReference type="EnsemblPlants" id="TuG1812G0100000647.01.T01">
    <property type="protein sequence ID" value="TuG1812G0100000647.01.T01"/>
    <property type="gene ID" value="TuG1812G0100000647.01"/>
</dbReference>